<evidence type="ECO:0000313" key="6">
    <source>
        <dbReference type="Proteomes" id="UP000215244"/>
    </source>
</evidence>
<comment type="subcellular location">
    <subcellularLocation>
        <location evidence="1">Cell outer membrane</location>
    </subcellularLocation>
</comment>
<protein>
    <recommendedName>
        <fullName evidence="4">Outer membrane protein beta-barrel domain-containing protein</fullName>
    </recommendedName>
</protein>
<dbReference type="Gene3D" id="2.40.170.20">
    <property type="entry name" value="TonB-dependent receptor, beta-barrel domain"/>
    <property type="match status" value="1"/>
</dbReference>
<keyword evidence="3" id="KW-0998">Cell outer membrane</keyword>
<sequence length="812" mass="93439">MFIFVGYYGCPMKNALSTLILFLLLTTVIKAQNHEVSGRVIDQNNQPLIFANVLLKDTDSVLLQGSATDEGGVFRIENIKSGTYLLSASYLDNTSEIRAIEVTSNVSLDDLIIELTEMELDEVEVTYKKPTIEQKADRIIFNVENTSLSQGNIWDILKQTPGVIIINDKINIKGSSNIGVMINGRLVNIPQSDIVNLLSGSSADNVESVEVILNPPAKYSAEGGLLLDVKMKKNLIAGYNGSIYNRYTQAVFPKHMLGTDHFFKGKKTDFTLTYSFRQNKNLNRFTDITNFFDANSVNEVWTTEQKNIIRDKQHNLSGFLDYEINERNSLSFSSINSFTTPGNRYITSQTIIEDTAGDLDSSFYTENDSDYEVFNTAYYLDWNHQFQKKGEKITFATNYTFYDYERGQNLNTDFFDINGAVTGENDFITQSGQKTSLYSAQVDYTDPIKQSSILETGLRYSGINSQSTITQEGFDRTQPGINPTEAGVFDYDEQIMAGYVSLNNSWKDWQLNMGLRAEYTETLGNLDTTNESVENRYLQMFPSLSVQHKFNDKHSLAMRYYRRISRPRYSDLNPFQYFQSNNSVVEGNPFLRPATRNYVSLEYSLNRTYSLEVYYFHKKNDFFEQVVQDNETNLLRFLSVNLESNITYGAEFRWNKSLTNFWDTYLLLSHYYKQNSFTDIDSGAILDNSIWTSHVRFNNYFTLLKDRSLYADILFRYSAPTVFGNSKRESTSQLTLSFSKSFWQRRAAVSLSIDDVFNNGNYFSTRNYLNQDNSSFSRRETRLFLIGFRYKFGNNKIRDNQKRKSTDEGDRI</sequence>
<evidence type="ECO:0000256" key="1">
    <source>
        <dbReference type="ARBA" id="ARBA00004442"/>
    </source>
</evidence>
<evidence type="ECO:0000256" key="2">
    <source>
        <dbReference type="ARBA" id="ARBA00023136"/>
    </source>
</evidence>
<feature type="domain" description="Outer membrane protein beta-barrel" evidence="4">
    <location>
        <begin position="384"/>
        <end position="790"/>
    </location>
</feature>
<reference evidence="5 6" key="1">
    <citation type="submission" date="2017-08" db="EMBL/GenBank/DDBJ databases">
        <title>The complete genome sequence of Maribacter sp. B1, isolated from deep-sea sediment.</title>
        <authorList>
            <person name="Wu Y.-H."/>
            <person name="Cheng H."/>
            <person name="Xu X.-W."/>
        </authorList>
    </citation>
    <scope>NUCLEOTIDE SEQUENCE [LARGE SCALE GENOMIC DNA]</scope>
    <source>
        <strain evidence="5 6">B1</strain>
    </source>
</reference>
<dbReference type="Pfam" id="PF14905">
    <property type="entry name" value="OMP_b-brl_3"/>
    <property type="match status" value="1"/>
</dbReference>
<proteinExistence type="predicted"/>
<organism evidence="5 6">
    <name type="scientific">Maribacter cobaltidurans</name>
    <dbReference type="NCBI Taxonomy" id="1178778"/>
    <lineage>
        <taxon>Bacteria</taxon>
        <taxon>Pseudomonadati</taxon>
        <taxon>Bacteroidota</taxon>
        <taxon>Flavobacteriia</taxon>
        <taxon>Flavobacteriales</taxon>
        <taxon>Flavobacteriaceae</taxon>
        <taxon>Maribacter</taxon>
    </lineage>
</organism>
<dbReference type="PANTHER" id="PTHR40980:SF3">
    <property type="entry name" value="TONB-DEPENDENT RECEPTOR-LIKE BETA-BARREL DOMAIN-CONTAINING PROTEIN"/>
    <property type="match status" value="1"/>
</dbReference>
<dbReference type="Pfam" id="PF13620">
    <property type="entry name" value="CarboxypepD_reg"/>
    <property type="match status" value="1"/>
</dbReference>
<dbReference type="SUPFAM" id="SSF56935">
    <property type="entry name" value="Porins"/>
    <property type="match status" value="1"/>
</dbReference>
<accession>A0A223V602</accession>
<dbReference type="InterPro" id="IPR008969">
    <property type="entry name" value="CarboxyPept-like_regulatory"/>
</dbReference>
<evidence type="ECO:0000256" key="3">
    <source>
        <dbReference type="ARBA" id="ARBA00023237"/>
    </source>
</evidence>
<keyword evidence="6" id="KW-1185">Reference proteome</keyword>
<dbReference type="EMBL" id="CP022957">
    <property type="protein sequence ID" value="ASV30259.1"/>
    <property type="molecule type" value="Genomic_DNA"/>
</dbReference>
<dbReference type="Gene3D" id="2.60.40.1120">
    <property type="entry name" value="Carboxypeptidase-like, regulatory domain"/>
    <property type="match status" value="1"/>
</dbReference>
<dbReference type="InterPro" id="IPR041700">
    <property type="entry name" value="OMP_b-brl_3"/>
</dbReference>
<dbReference type="GO" id="GO:0009279">
    <property type="term" value="C:cell outer membrane"/>
    <property type="evidence" value="ECO:0007669"/>
    <property type="project" value="UniProtKB-SubCell"/>
</dbReference>
<evidence type="ECO:0000313" key="5">
    <source>
        <dbReference type="EMBL" id="ASV30259.1"/>
    </source>
</evidence>
<name>A0A223V602_9FLAO</name>
<dbReference type="AlphaFoldDB" id="A0A223V602"/>
<keyword evidence="2" id="KW-0472">Membrane</keyword>
<gene>
    <name evidence="5" type="ORF">CJ263_08525</name>
</gene>
<dbReference type="InterPro" id="IPR036942">
    <property type="entry name" value="Beta-barrel_TonB_sf"/>
</dbReference>
<dbReference type="KEGG" id="marb:CJ263_08525"/>
<dbReference type="PANTHER" id="PTHR40980">
    <property type="entry name" value="PLUG DOMAIN-CONTAINING PROTEIN"/>
    <property type="match status" value="1"/>
</dbReference>
<dbReference type="SUPFAM" id="SSF49464">
    <property type="entry name" value="Carboxypeptidase regulatory domain-like"/>
    <property type="match status" value="1"/>
</dbReference>
<evidence type="ECO:0000259" key="4">
    <source>
        <dbReference type="Pfam" id="PF14905"/>
    </source>
</evidence>
<dbReference type="Proteomes" id="UP000215244">
    <property type="component" value="Chromosome"/>
</dbReference>